<keyword evidence="14" id="KW-0449">Lipoprotein</keyword>
<evidence type="ECO:0000256" key="13">
    <source>
        <dbReference type="ARBA" id="ARBA00023237"/>
    </source>
</evidence>
<dbReference type="GO" id="GO:0046930">
    <property type="term" value="C:pore complex"/>
    <property type="evidence" value="ECO:0007669"/>
    <property type="project" value="UniProtKB-KW"/>
</dbReference>
<evidence type="ECO:0000256" key="12">
    <source>
        <dbReference type="ARBA" id="ARBA00023139"/>
    </source>
</evidence>
<evidence type="ECO:0000256" key="10">
    <source>
        <dbReference type="ARBA" id="ARBA00023114"/>
    </source>
</evidence>
<name>A0A4R4AG03_MARGR</name>
<proteinExistence type="inferred from homology"/>
<feature type="domain" description="SLBB" evidence="16">
    <location>
        <begin position="177"/>
        <end position="255"/>
    </location>
</feature>
<keyword evidence="8" id="KW-0625">Polysaccharide transport</keyword>
<evidence type="ECO:0000259" key="15">
    <source>
        <dbReference type="Pfam" id="PF02563"/>
    </source>
</evidence>
<evidence type="ECO:0000256" key="2">
    <source>
        <dbReference type="ARBA" id="ARBA00009450"/>
    </source>
</evidence>
<feature type="domain" description="SLBB" evidence="16">
    <location>
        <begin position="262"/>
        <end position="345"/>
    </location>
</feature>
<dbReference type="AlphaFoldDB" id="A0A4R4AG03"/>
<reference evidence="17 18" key="1">
    <citation type="submission" date="2019-03" db="EMBL/GenBank/DDBJ databases">
        <title>Genomic Encyclopedia of Type Strains, Phase IV (KMG-IV): sequencing the most valuable type-strain genomes for metagenomic binning, comparative biology and taxonomic classification.</title>
        <authorList>
            <person name="Goeker M."/>
        </authorList>
    </citation>
    <scope>NUCLEOTIDE SEQUENCE [LARGE SCALE GENOMIC DNA]</scope>
    <source>
        <strain evidence="17 18">DSM 203</strain>
    </source>
</reference>
<evidence type="ECO:0000256" key="7">
    <source>
        <dbReference type="ARBA" id="ARBA00022729"/>
    </source>
</evidence>
<evidence type="ECO:0000256" key="4">
    <source>
        <dbReference type="ARBA" id="ARBA00022452"/>
    </source>
</evidence>
<evidence type="ECO:0000259" key="16">
    <source>
        <dbReference type="Pfam" id="PF22461"/>
    </source>
</evidence>
<dbReference type="InterPro" id="IPR049712">
    <property type="entry name" value="Poly_export"/>
</dbReference>
<dbReference type="InterPro" id="IPR003715">
    <property type="entry name" value="Poly_export_N"/>
</dbReference>
<keyword evidence="6" id="KW-0812">Transmembrane</keyword>
<evidence type="ECO:0000313" key="18">
    <source>
        <dbReference type="Proteomes" id="UP000295247"/>
    </source>
</evidence>
<evidence type="ECO:0000256" key="11">
    <source>
        <dbReference type="ARBA" id="ARBA00023136"/>
    </source>
</evidence>
<evidence type="ECO:0000256" key="8">
    <source>
        <dbReference type="ARBA" id="ARBA00023047"/>
    </source>
</evidence>
<evidence type="ECO:0000256" key="1">
    <source>
        <dbReference type="ARBA" id="ARBA00004571"/>
    </source>
</evidence>
<keyword evidence="9" id="KW-0406">Ion transport</keyword>
<dbReference type="PANTHER" id="PTHR33619">
    <property type="entry name" value="POLYSACCHARIDE EXPORT PROTEIN GFCE-RELATED"/>
    <property type="match status" value="1"/>
</dbReference>
<dbReference type="EMBL" id="SMDC01000002">
    <property type="protein sequence ID" value="TCW38158.1"/>
    <property type="molecule type" value="Genomic_DNA"/>
</dbReference>
<evidence type="ECO:0000256" key="5">
    <source>
        <dbReference type="ARBA" id="ARBA00022597"/>
    </source>
</evidence>
<comment type="subcellular location">
    <subcellularLocation>
        <location evidence="1">Cell outer membrane</location>
        <topology evidence="1">Multi-pass membrane protein</topology>
    </subcellularLocation>
</comment>
<feature type="domain" description="Polysaccharide export protein N-terminal" evidence="15">
    <location>
        <begin position="87"/>
        <end position="171"/>
    </location>
</feature>
<dbReference type="Proteomes" id="UP000295247">
    <property type="component" value="Unassembled WGS sequence"/>
</dbReference>
<dbReference type="RefSeq" id="WP_123143353.1">
    <property type="nucleotide sequence ID" value="NZ_NRRH01000035.1"/>
</dbReference>
<evidence type="ECO:0000256" key="9">
    <source>
        <dbReference type="ARBA" id="ARBA00023065"/>
    </source>
</evidence>
<sequence>MTTTHTPSPRARWSAALALIGLIALGAGCALVPGTRMVTFDKPRSAAEEPPVAAQAEIHPITFKLIRQLSTPPPSPLDNPALEREIADYAYRVGKGDILNIIVFEHEELTIPAGSYRSAAESGTWVHSDGTLYFPYVGKLAVAGLTLEEVRLRLTEALSEYIEEVKVEVNVAAFNAKRVYVTGEVREPGPRPLTNIPLTLLDAINHAGGLTEHADWDNVVLSRRGAEQRISLQALLQHGVLTENRLLRANDIIHVPRNDTLKVFVLGEVRQPTTLVMGRNGMRLTEALSSVGGLNEGSADATGVFVIRPGGETRPIQIYQLDLRDATAMVLGAQFRLAPRDVVYVTAAPLALWTRVVDNLLPSLQGYDLINRNINVNTR</sequence>
<accession>A0A4R4AG03</accession>
<comment type="similarity">
    <text evidence="2">Belongs to the BexD/CtrA/VexA family.</text>
</comment>
<keyword evidence="10" id="KW-0626">Porin</keyword>
<keyword evidence="12" id="KW-0564">Palmitate</keyword>
<dbReference type="GO" id="GO:0006811">
    <property type="term" value="P:monoatomic ion transport"/>
    <property type="evidence" value="ECO:0007669"/>
    <property type="project" value="UniProtKB-KW"/>
</dbReference>
<organism evidence="17 18">
    <name type="scientific">Marichromatium gracile</name>
    <name type="common">Chromatium gracile</name>
    <dbReference type="NCBI Taxonomy" id="1048"/>
    <lineage>
        <taxon>Bacteria</taxon>
        <taxon>Pseudomonadati</taxon>
        <taxon>Pseudomonadota</taxon>
        <taxon>Gammaproteobacteria</taxon>
        <taxon>Chromatiales</taxon>
        <taxon>Chromatiaceae</taxon>
        <taxon>Marichromatium</taxon>
    </lineage>
</organism>
<keyword evidence="11" id="KW-0472">Membrane</keyword>
<keyword evidence="4" id="KW-1134">Transmembrane beta strand</keyword>
<keyword evidence="5" id="KW-0762">Sugar transport</keyword>
<evidence type="ECO:0000256" key="3">
    <source>
        <dbReference type="ARBA" id="ARBA00022448"/>
    </source>
</evidence>
<dbReference type="InterPro" id="IPR054765">
    <property type="entry name" value="SLBB_dom"/>
</dbReference>
<comment type="caution">
    <text evidence="17">The sequence shown here is derived from an EMBL/GenBank/DDBJ whole genome shotgun (WGS) entry which is preliminary data.</text>
</comment>
<dbReference type="Gene3D" id="3.30.1950.10">
    <property type="entry name" value="wza like domain"/>
    <property type="match status" value="1"/>
</dbReference>
<dbReference type="Pfam" id="PF22461">
    <property type="entry name" value="SLBB_2"/>
    <property type="match status" value="2"/>
</dbReference>
<keyword evidence="3" id="KW-0813">Transport</keyword>
<dbReference type="GO" id="GO:0015159">
    <property type="term" value="F:polysaccharide transmembrane transporter activity"/>
    <property type="evidence" value="ECO:0007669"/>
    <property type="project" value="InterPro"/>
</dbReference>
<dbReference type="Gene3D" id="3.10.560.10">
    <property type="entry name" value="Outer membrane lipoprotein wza domain like"/>
    <property type="match status" value="2"/>
</dbReference>
<dbReference type="GO" id="GO:0015288">
    <property type="term" value="F:porin activity"/>
    <property type="evidence" value="ECO:0007669"/>
    <property type="project" value="UniProtKB-KW"/>
</dbReference>
<dbReference type="NCBIfam" id="NF011658">
    <property type="entry name" value="PRK15078.1"/>
    <property type="match status" value="1"/>
</dbReference>
<keyword evidence="7" id="KW-0732">Signal</keyword>
<dbReference type="GO" id="GO:0009279">
    <property type="term" value="C:cell outer membrane"/>
    <property type="evidence" value="ECO:0007669"/>
    <property type="project" value="UniProtKB-SubCell"/>
</dbReference>
<dbReference type="Pfam" id="PF02563">
    <property type="entry name" value="Poly_export"/>
    <property type="match status" value="1"/>
</dbReference>
<dbReference type="PANTHER" id="PTHR33619:SF3">
    <property type="entry name" value="POLYSACCHARIDE EXPORT PROTEIN GFCE-RELATED"/>
    <property type="match status" value="1"/>
</dbReference>
<evidence type="ECO:0000313" key="17">
    <source>
        <dbReference type="EMBL" id="TCW38158.1"/>
    </source>
</evidence>
<evidence type="ECO:0000256" key="14">
    <source>
        <dbReference type="ARBA" id="ARBA00023288"/>
    </source>
</evidence>
<gene>
    <name evidence="17" type="ORF">EDC29_10248</name>
</gene>
<protein>
    <submittedName>
        <fullName evidence="17">Polysaccharide export outer membrane protein</fullName>
    </submittedName>
</protein>
<evidence type="ECO:0000256" key="6">
    <source>
        <dbReference type="ARBA" id="ARBA00022692"/>
    </source>
</evidence>
<keyword evidence="13" id="KW-0998">Cell outer membrane</keyword>